<keyword evidence="1" id="KW-0488">Methylation</keyword>
<proteinExistence type="predicted"/>
<evidence type="ECO:0000256" key="2">
    <source>
        <dbReference type="SAM" id="Phobius"/>
    </source>
</evidence>
<reference evidence="3" key="2">
    <citation type="journal article" date="2021" name="PeerJ">
        <title>Extensive microbial diversity within the chicken gut microbiome revealed by metagenomics and culture.</title>
        <authorList>
            <person name="Gilroy R."/>
            <person name="Ravi A."/>
            <person name="Getino M."/>
            <person name="Pursley I."/>
            <person name="Horton D.L."/>
            <person name="Alikhan N.F."/>
            <person name="Baker D."/>
            <person name="Gharbi K."/>
            <person name="Hall N."/>
            <person name="Watson M."/>
            <person name="Adriaenssens E.M."/>
            <person name="Foster-Nyarko E."/>
            <person name="Jarju S."/>
            <person name="Secka A."/>
            <person name="Antonio M."/>
            <person name="Oren A."/>
            <person name="Chaudhuri R.R."/>
            <person name="La Ragione R."/>
            <person name="Hildebrand F."/>
            <person name="Pallen M.J."/>
        </authorList>
    </citation>
    <scope>NUCLEOTIDE SEQUENCE</scope>
    <source>
        <strain evidence="3">CHK152-2994</strain>
    </source>
</reference>
<feature type="transmembrane region" description="Helical" evidence="2">
    <location>
        <begin position="6"/>
        <end position="30"/>
    </location>
</feature>
<gene>
    <name evidence="3" type="ORF">IAD41_06360</name>
</gene>
<keyword evidence="2" id="KW-0472">Membrane</keyword>
<protein>
    <submittedName>
        <fullName evidence="3">Type II secretion system protein</fullName>
    </submittedName>
</protein>
<sequence length="234" mass="25189">MKKSFTLAEVLITLGVIGIIAAMTLPALIAKYQQMVLINMWKKHYASLQNAFSMVLADNDYSLGVYDNVNHNNRDLIIDIVKKMNVTLDCGTNISKICGNGTSFNTGAAANAAVKDFYKSTTGQPMSGYALKDYQAVLNTGANLYARAYTPDYKQILIDVNGFNKKPNILGKDLFGVTIIISQNKMLPWGADGTGLIGTCPNGTKTAGNALNYGFDASGTNLNGAECSAEYLLK</sequence>
<dbReference type="AlphaFoldDB" id="A0A9D1FWW5"/>
<comment type="caution">
    <text evidence="3">The sequence shown here is derived from an EMBL/GenBank/DDBJ whole genome shotgun (WGS) entry which is preliminary data.</text>
</comment>
<dbReference type="GO" id="GO:0015628">
    <property type="term" value="P:protein secretion by the type II secretion system"/>
    <property type="evidence" value="ECO:0007669"/>
    <property type="project" value="InterPro"/>
</dbReference>
<dbReference type="Proteomes" id="UP000824139">
    <property type="component" value="Unassembled WGS sequence"/>
</dbReference>
<name>A0A9D1FWW5_9BACT</name>
<keyword evidence="2" id="KW-0812">Transmembrane</keyword>
<organism evidence="3 4">
    <name type="scientific">Candidatus Scatenecus faecavium</name>
    <dbReference type="NCBI Taxonomy" id="2840915"/>
    <lineage>
        <taxon>Bacteria</taxon>
        <taxon>Candidatus Scatenecus</taxon>
    </lineage>
</organism>
<keyword evidence="2" id="KW-1133">Transmembrane helix</keyword>
<dbReference type="SUPFAM" id="SSF54523">
    <property type="entry name" value="Pili subunits"/>
    <property type="match status" value="1"/>
</dbReference>
<dbReference type="InterPro" id="IPR045584">
    <property type="entry name" value="Pilin-like"/>
</dbReference>
<evidence type="ECO:0000256" key="1">
    <source>
        <dbReference type="ARBA" id="ARBA00022481"/>
    </source>
</evidence>
<dbReference type="PRINTS" id="PR00813">
    <property type="entry name" value="BCTERIALGSPG"/>
</dbReference>
<reference evidence="3" key="1">
    <citation type="submission" date="2020-10" db="EMBL/GenBank/DDBJ databases">
        <authorList>
            <person name="Gilroy R."/>
        </authorList>
    </citation>
    <scope>NUCLEOTIDE SEQUENCE</scope>
    <source>
        <strain evidence="3">CHK152-2994</strain>
    </source>
</reference>
<evidence type="ECO:0000313" key="3">
    <source>
        <dbReference type="EMBL" id="HIS83209.1"/>
    </source>
</evidence>
<dbReference type="GO" id="GO:0015627">
    <property type="term" value="C:type II protein secretion system complex"/>
    <property type="evidence" value="ECO:0007669"/>
    <property type="project" value="InterPro"/>
</dbReference>
<evidence type="ECO:0000313" key="4">
    <source>
        <dbReference type="Proteomes" id="UP000824139"/>
    </source>
</evidence>
<dbReference type="InterPro" id="IPR000983">
    <property type="entry name" value="Bac_GSPG_pilin"/>
</dbReference>
<dbReference type="EMBL" id="DVJO01000139">
    <property type="protein sequence ID" value="HIS83209.1"/>
    <property type="molecule type" value="Genomic_DNA"/>
</dbReference>
<accession>A0A9D1FWW5</accession>